<evidence type="ECO:0000313" key="1">
    <source>
        <dbReference type="EMBL" id="UXX79619.1"/>
    </source>
</evidence>
<dbReference type="EMBL" id="CP106735">
    <property type="protein sequence ID" value="UXX79619.1"/>
    <property type="molecule type" value="Genomic_DNA"/>
</dbReference>
<evidence type="ECO:0000313" key="2">
    <source>
        <dbReference type="Proteomes" id="UP001062165"/>
    </source>
</evidence>
<keyword evidence="2" id="KW-1185">Reference proteome</keyword>
<dbReference type="RefSeq" id="WP_263051350.1">
    <property type="nucleotide sequence ID" value="NZ_CP106735.1"/>
</dbReference>
<name>A0ABY6D0B7_9BACT</name>
<accession>A0ABY6D0B7</accession>
<sequence length="270" mass="30001">MIALKKLSLIGLMLCLTLTVWAEDGIFILSKTKTLDNGKVATSEIYLTADKMLVKNSGADNSSIIFNSTTEVFTFVDNNKKEYYQFDKATLQQLQEQIKMMAKMMKQFAANIPAEQKEKFDKILNPQTGDLLSYKANGKNDKIGTWKTVGYDGMNGEQKALQMNIASFDGLGVKSDDFAVMKKMMSYFKENLQEVVALLPTGGSMAQLNFDDSSPVLKDGIPVKTISYEGGSPENENLVEVLEKKSIAADQFKVPAGYKEKEINMQSMGR</sequence>
<dbReference type="Proteomes" id="UP001062165">
    <property type="component" value="Chromosome"/>
</dbReference>
<gene>
    <name evidence="1" type="ORF">N7E81_00650</name>
</gene>
<proteinExistence type="predicted"/>
<protein>
    <submittedName>
        <fullName evidence="1">DUF4412 domain-containing protein</fullName>
    </submittedName>
</protein>
<reference evidence="1" key="1">
    <citation type="submission" date="2022-10" db="EMBL/GenBank/DDBJ databases">
        <title>Comparative genomics and taxonomic characterization of three novel marine species of genus Reichenbachiella exhibiting antioxidant and polysaccharide degradation activities.</title>
        <authorList>
            <person name="Muhammad N."/>
            <person name="Lee Y.-J."/>
            <person name="Ko J."/>
            <person name="Kim S.-G."/>
        </authorList>
    </citation>
    <scope>NUCLEOTIDE SEQUENCE</scope>
    <source>
        <strain evidence="1">Wsw4-B4</strain>
    </source>
</reference>
<organism evidence="1 2">
    <name type="scientific">Reichenbachiella carrageenanivorans</name>
    <dbReference type="NCBI Taxonomy" id="2979869"/>
    <lineage>
        <taxon>Bacteria</taxon>
        <taxon>Pseudomonadati</taxon>
        <taxon>Bacteroidota</taxon>
        <taxon>Cytophagia</taxon>
        <taxon>Cytophagales</taxon>
        <taxon>Reichenbachiellaceae</taxon>
        <taxon>Reichenbachiella</taxon>
    </lineage>
</organism>